<evidence type="ECO:0000313" key="6">
    <source>
        <dbReference type="EMBL" id="OYR30490.1"/>
    </source>
</evidence>
<name>A0A256GUA2_9HYPH</name>
<dbReference type="EMBL" id="NNRN01000044">
    <property type="protein sequence ID" value="OYR30490.1"/>
    <property type="molecule type" value="Genomic_DNA"/>
</dbReference>
<feature type="domain" description="SMP-30/Gluconolactonase/LRE-like region" evidence="4">
    <location>
        <begin position="17"/>
        <end position="259"/>
    </location>
</feature>
<dbReference type="SUPFAM" id="SSF63829">
    <property type="entry name" value="Calcium-dependent phosphotriesterase"/>
    <property type="match status" value="1"/>
</dbReference>
<dbReference type="GO" id="GO:0004341">
    <property type="term" value="F:gluconolactonase activity"/>
    <property type="evidence" value="ECO:0007669"/>
    <property type="project" value="TreeGrafter"/>
</dbReference>
<evidence type="ECO:0000313" key="8">
    <source>
        <dbReference type="Proteomes" id="UP000435957"/>
    </source>
</evidence>
<feature type="binding site" evidence="3">
    <location>
        <position position="151"/>
    </location>
    <ligand>
        <name>a divalent metal cation</name>
        <dbReference type="ChEBI" id="CHEBI:60240"/>
    </ligand>
</feature>
<feature type="active site" description="Proton donor/acceptor" evidence="2">
    <location>
        <position position="201"/>
    </location>
</feature>
<dbReference type="Proteomes" id="UP000435957">
    <property type="component" value="Unassembled WGS sequence"/>
</dbReference>
<reference evidence="6 7" key="1">
    <citation type="submission" date="2017-07" db="EMBL/GenBank/DDBJ databases">
        <title>Draft genome of Ochrobactrum lupini type strain LUP21.</title>
        <authorList>
            <person name="Krzyzanowska D.M."/>
            <person name="Jafra S."/>
        </authorList>
    </citation>
    <scope>NUCLEOTIDE SEQUENCE [LARGE SCALE GENOMIC DNA]</scope>
    <source>
        <strain evidence="6 7">LUP21</strain>
    </source>
</reference>
<feature type="binding site" evidence="3">
    <location>
        <position position="17"/>
    </location>
    <ligand>
        <name>a divalent metal cation</name>
        <dbReference type="ChEBI" id="CHEBI:60240"/>
    </ligand>
</feature>
<evidence type="ECO:0000256" key="1">
    <source>
        <dbReference type="ARBA" id="ARBA00008853"/>
    </source>
</evidence>
<proteinExistence type="inferred from homology"/>
<dbReference type="PANTHER" id="PTHR10907:SF47">
    <property type="entry name" value="REGUCALCIN"/>
    <property type="match status" value="1"/>
</dbReference>
<dbReference type="AlphaFoldDB" id="A0A256GUA2"/>
<dbReference type="GO" id="GO:0005509">
    <property type="term" value="F:calcium ion binding"/>
    <property type="evidence" value="ECO:0007669"/>
    <property type="project" value="TreeGrafter"/>
</dbReference>
<evidence type="ECO:0000259" key="4">
    <source>
        <dbReference type="Pfam" id="PF08450"/>
    </source>
</evidence>
<comment type="caution">
    <text evidence="6">The sequence shown here is derived from an EMBL/GenBank/DDBJ whole genome shotgun (WGS) entry which is preliminary data.</text>
</comment>
<evidence type="ECO:0000313" key="5">
    <source>
        <dbReference type="EMBL" id="KAB2704573.1"/>
    </source>
</evidence>
<gene>
    <name evidence="6" type="ORF">CES86_1815</name>
    <name evidence="5" type="ORF">F9L03_08010</name>
</gene>
<keyword evidence="3" id="KW-0862">Zinc</keyword>
<evidence type="ECO:0000313" key="7">
    <source>
        <dbReference type="Proteomes" id="UP000216363"/>
    </source>
</evidence>
<accession>A0A256GUA2</accession>
<comment type="cofactor">
    <cofactor evidence="3">
        <name>Zn(2+)</name>
        <dbReference type="ChEBI" id="CHEBI:29105"/>
    </cofactor>
    <text evidence="3">Binds 1 divalent metal cation per subunit.</text>
</comment>
<feature type="binding site" evidence="3">
    <location>
        <position position="102"/>
    </location>
    <ligand>
        <name>substrate</name>
    </ligand>
</feature>
<feature type="binding site" evidence="3">
    <location>
        <position position="104"/>
    </location>
    <ligand>
        <name>substrate</name>
    </ligand>
</feature>
<dbReference type="PANTHER" id="PTHR10907">
    <property type="entry name" value="REGUCALCIN"/>
    <property type="match status" value="1"/>
</dbReference>
<comment type="similarity">
    <text evidence="1">Belongs to the SMP-30/CGR1 family.</text>
</comment>
<feature type="binding site" evidence="3">
    <location>
        <position position="201"/>
    </location>
    <ligand>
        <name>a divalent metal cation</name>
        <dbReference type="ChEBI" id="CHEBI:60240"/>
    </ligand>
</feature>
<dbReference type="EMBL" id="WBWF01000004">
    <property type="protein sequence ID" value="KAB2704573.1"/>
    <property type="molecule type" value="Genomic_DNA"/>
</dbReference>
<keyword evidence="3" id="KW-0479">Metal-binding</keyword>
<dbReference type="RefSeq" id="WP_029927752.1">
    <property type="nucleotide sequence ID" value="NZ_JBHEEP010000005.1"/>
</dbReference>
<evidence type="ECO:0000256" key="3">
    <source>
        <dbReference type="PIRSR" id="PIRSR605511-2"/>
    </source>
</evidence>
<dbReference type="Pfam" id="PF08450">
    <property type="entry name" value="SGL"/>
    <property type="match status" value="1"/>
</dbReference>
<dbReference type="PRINTS" id="PR01790">
    <property type="entry name" value="SMP30FAMILY"/>
</dbReference>
<dbReference type="Gene3D" id="2.120.10.30">
    <property type="entry name" value="TolB, C-terminal domain"/>
    <property type="match status" value="1"/>
</dbReference>
<dbReference type="GO" id="GO:0019853">
    <property type="term" value="P:L-ascorbic acid biosynthetic process"/>
    <property type="evidence" value="ECO:0007669"/>
    <property type="project" value="TreeGrafter"/>
</dbReference>
<keyword evidence="8" id="KW-1185">Reference proteome</keyword>
<dbReference type="InterPro" id="IPR011042">
    <property type="entry name" value="6-blade_b-propeller_TolB-like"/>
</dbReference>
<reference evidence="5 8" key="2">
    <citation type="submission" date="2019-09" db="EMBL/GenBank/DDBJ databases">
        <title>Taxonomic organization of the family Brucellaceae based on a phylogenomic approach.</title>
        <authorList>
            <person name="Leclercq S."/>
            <person name="Cloeckaert A."/>
            <person name="Zygmunt M.S."/>
        </authorList>
    </citation>
    <scope>NUCLEOTIDE SEQUENCE [LARGE SCALE GENOMIC DNA]</scope>
    <source>
        <strain evidence="5 8">LUP23</strain>
    </source>
</reference>
<evidence type="ECO:0000256" key="2">
    <source>
        <dbReference type="PIRSR" id="PIRSR605511-1"/>
    </source>
</evidence>
<dbReference type="InterPro" id="IPR013658">
    <property type="entry name" value="SGL"/>
</dbReference>
<dbReference type="Proteomes" id="UP000216363">
    <property type="component" value="Unassembled WGS sequence"/>
</dbReference>
<sequence>MMGPFRCIADLRGQLMESPVWDDRRGTLFACDIYGRRIYEIDIDVDRGVLREWSFTSEVASFGLTESGRLVVALSREVVLFDPETGIREPLWAGYDEPGTSRLNDGKVGPDGAFWIGSMDGRHEREAIARLYRVTWDGEASVKAEGFEISNGLAWTADGRTMFHTDSRRPWIDRYDFDPETGEISGRKRICDLDEQSGRPDGGACDAEGAYWSAGVSAGILNRFDREGNLLEKVPVPVPAPTMPCFCGPDLTLLAITSHRQLPEATLEAAPRSGGVFLAQASVAGAPVARMNGV</sequence>
<dbReference type="InterPro" id="IPR005511">
    <property type="entry name" value="SMP-30"/>
</dbReference>
<organism evidence="6 7">
    <name type="scientific">Brucella lupini</name>
    <dbReference type="NCBI Taxonomy" id="255457"/>
    <lineage>
        <taxon>Bacteria</taxon>
        <taxon>Pseudomonadati</taxon>
        <taxon>Pseudomonadota</taxon>
        <taxon>Alphaproteobacteria</taxon>
        <taxon>Hyphomicrobiales</taxon>
        <taxon>Brucellaceae</taxon>
        <taxon>Brucella/Ochrobactrum group</taxon>
        <taxon>Brucella</taxon>
    </lineage>
</organism>
<protein>
    <submittedName>
        <fullName evidence="6">SMP-30/Gluconolaconase/LRE-like region family protein</fullName>
    </submittedName>
    <submittedName>
        <fullName evidence="5">SMP-30/gluconolactonase/LRE family protein</fullName>
    </submittedName>
</protein>